<evidence type="ECO:0000313" key="2">
    <source>
        <dbReference type="EMBL" id="RMB12369.1"/>
    </source>
</evidence>
<keyword evidence="3" id="KW-1185">Reference proteome</keyword>
<feature type="transmembrane region" description="Helical" evidence="1">
    <location>
        <begin position="61"/>
        <end position="86"/>
    </location>
</feature>
<organism evidence="2 3">
    <name type="scientific">Eilatimonas milleporae</name>
    <dbReference type="NCBI Taxonomy" id="911205"/>
    <lineage>
        <taxon>Bacteria</taxon>
        <taxon>Pseudomonadati</taxon>
        <taxon>Pseudomonadota</taxon>
        <taxon>Alphaproteobacteria</taxon>
        <taxon>Kordiimonadales</taxon>
        <taxon>Kordiimonadaceae</taxon>
        <taxon>Eilatimonas</taxon>
    </lineage>
</organism>
<sequence length="123" mass="13369">MTFEVVVKYAVFFFVLAMVTSILAMGLRLVRKTTDDGGHVRLLSEQGTDGAPGKNSFSRTAAAIGAFGLTAFFVGTGYWVLFTLFFGKSADLKDLDELGVYFLSGSALFAPYAFNQLKGIFRP</sequence>
<protein>
    <recommendedName>
        <fullName evidence="4">Transmembrane protein</fullName>
    </recommendedName>
</protein>
<keyword evidence="1" id="KW-0812">Transmembrane</keyword>
<dbReference type="AlphaFoldDB" id="A0A3M0CXN1"/>
<dbReference type="Proteomes" id="UP000271227">
    <property type="component" value="Unassembled WGS sequence"/>
</dbReference>
<evidence type="ECO:0008006" key="4">
    <source>
        <dbReference type="Google" id="ProtNLM"/>
    </source>
</evidence>
<dbReference type="OrthoDB" id="8481438at2"/>
<keyword evidence="1" id="KW-0472">Membrane</keyword>
<gene>
    <name evidence="2" type="ORF">BXY39_0865</name>
</gene>
<keyword evidence="1" id="KW-1133">Transmembrane helix</keyword>
<feature type="transmembrane region" description="Helical" evidence="1">
    <location>
        <begin position="6"/>
        <end position="27"/>
    </location>
</feature>
<dbReference type="RefSeq" id="WP_147453463.1">
    <property type="nucleotide sequence ID" value="NZ_REFR01000009.1"/>
</dbReference>
<name>A0A3M0CXN1_9PROT</name>
<evidence type="ECO:0000256" key="1">
    <source>
        <dbReference type="SAM" id="Phobius"/>
    </source>
</evidence>
<feature type="transmembrane region" description="Helical" evidence="1">
    <location>
        <begin position="98"/>
        <end position="114"/>
    </location>
</feature>
<comment type="caution">
    <text evidence="2">The sequence shown here is derived from an EMBL/GenBank/DDBJ whole genome shotgun (WGS) entry which is preliminary data.</text>
</comment>
<evidence type="ECO:0000313" key="3">
    <source>
        <dbReference type="Proteomes" id="UP000271227"/>
    </source>
</evidence>
<dbReference type="EMBL" id="REFR01000009">
    <property type="protein sequence ID" value="RMB12369.1"/>
    <property type="molecule type" value="Genomic_DNA"/>
</dbReference>
<reference evidence="2 3" key="1">
    <citation type="submission" date="2018-10" db="EMBL/GenBank/DDBJ databases">
        <title>Genomic Encyclopedia of Archaeal and Bacterial Type Strains, Phase II (KMG-II): from individual species to whole genera.</title>
        <authorList>
            <person name="Goeker M."/>
        </authorList>
    </citation>
    <scope>NUCLEOTIDE SEQUENCE [LARGE SCALE GENOMIC DNA]</scope>
    <source>
        <strain evidence="2 3">DSM 25217</strain>
    </source>
</reference>
<dbReference type="InParanoid" id="A0A3M0CXN1"/>
<proteinExistence type="predicted"/>
<accession>A0A3M0CXN1</accession>